<comment type="subcellular location">
    <subcellularLocation>
        <location evidence="1">Cell inner membrane</location>
        <topology evidence="1">Single-pass membrane protein</topology>
    </subcellularLocation>
</comment>
<name>A0A0S2TD37_9GAMM</name>
<organism evidence="13 14">
    <name type="scientific">Candidatus Tenderia electrophaga</name>
    <dbReference type="NCBI Taxonomy" id="1748243"/>
    <lineage>
        <taxon>Bacteria</taxon>
        <taxon>Pseudomonadati</taxon>
        <taxon>Pseudomonadota</taxon>
        <taxon>Gammaproteobacteria</taxon>
        <taxon>Candidatus Tenderiales</taxon>
        <taxon>Candidatus Tenderiaceae</taxon>
        <taxon>Candidatus Tenderia</taxon>
    </lineage>
</organism>
<evidence type="ECO:0000256" key="8">
    <source>
        <dbReference type="ARBA" id="ARBA00023136"/>
    </source>
</evidence>
<keyword evidence="14" id="KW-1185">Reference proteome</keyword>
<dbReference type="GO" id="GO:0005886">
    <property type="term" value="C:plasma membrane"/>
    <property type="evidence" value="ECO:0007669"/>
    <property type="project" value="UniProtKB-SubCell"/>
</dbReference>
<evidence type="ECO:0000256" key="6">
    <source>
        <dbReference type="ARBA" id="ARBA00022692"/>
    </source>
</evidence>
<dbReference type="GO" id="GO:0015627">
    <property type="term" value="C:type II protein secretion system complex"/>
    <property type="evidence" value="ECO:0007669"/>
    <property type="project" value="InterPro"/>
</dbReference>
<dbReference type="NCBIfam" id="TIGR02532">
    <property type="entry name" value="IV_pilin_GFxxxE"/>
    <property type="match status" value="1"/>
</dbReference>
<evidence type="ECO:0000256" key="10">
    <source>
        <dbReference type="ARBA" id="ARBA00030775"/>
    </source>
</evidence>
<dbReference type="InterPro" id="IPR012902">
    <property type="entry name" value="N_methyl_site"/>
</dbReference>
<evidence type="ECO:0000256" key="3">
    <source>
        <dbReference type="ARBA" id="ARBA00022475"/>
    </source>
</evidence>
<dbReference type="STRING" id="1748243.Tel_07665"/>
<protein>
    <recommendedName>
        <fullName evidence="2">Type II secretion system protein H</fullName>
    </recommendedName>
    <alternativeName>
        <fullName evidence="10">General secretion pathway protein H</fullName>
    </alternativeName>
</protein>
<keyword evidence="3" id="KW-1003">Cell membrane</keyword>
<evidence type="ECO:0000256" key="5">
    <source>
        <dbReference type="ARBA" id="ARBA00022519"/>
    </source>
</evidence>
<reference evidence="13" key="1">
    <citation type="submission" date="2015-10" db="EMBL/GenBank/DDBJ databases">
        <title>Description of Candidatus Tenderia electrophaga gen. nov, sp. nov., an Uncultivated Electroautotroph from a Biocathode Enrichment.</title>
        <authorList>
            <person name="Eddie B.J."/>
            <person name="Malanoski A.P."/>
            <person name="Wang Z."/>
            <person name="Hall R.J."/>
            <person name="Oh S.D."/>
            <person name="Heiner C."/>
            <person name="Lin B."/>
            <person name="Strycharz-Glaven S.M."/>
        </authorList>
    </citation>
    <scope>NUCLEOTIDE SEQUENCE [LARGE SCALE GENOMIC DNA]</scope>
    <source>
        <strain evidence="13">NRL1</strain>
    </source>
</reference>
<evidence type="ECO:0000256" key="4">
    <source>
        <dbReference type="ARBA" id="ARBA00022481"/>
    </source>
</evidence>
<dbReference type="KEGG" id="tee:Tel_07665"/>
<dbReference type="Gene3D" id="3.55.40.10">
    <property type="entry name" value="minor pseudopilin epsh domain"/>
    <property type="match status" value="1"/>
</dbReference>
<evidence type="ECO:0000313" key="13">
    <source>
        <dbReference type="EMBL" id="ALP53042.1"/>
    </source>
</evidence>
<evidence type="ECO:0000256" key="2">
    <source>
        <dbReference type="ARBA" id="ARBA00021549"/>
    </source>
</evidence>
<keyword evidence="6 11" id="KW-0812">Transmembrane</keyword>
<dbReference type="GO" id="GO:0015628">
    <property type="term" value="P:protein secretion by the type II secretion system"/>
    <property type="evidence" value="ECO:0007669"/>
    <property type="project" value="InterPro"/>
</dbReference>
<evidence type="ECO:0000313" key="14">
    <source>
        <dbReference type="Proteomes" id="UP000055136"/>
    </source>
</evidence>
<dbReference type="AlphaFoldDB" id="A0A0S2TD37"/>
<proteinExistence type="inferred from homology"/>
<sequence>MQRRGLRPTFSRARGFTLVELLVVLSVFAILLGLAAPSFMSIIANNRVASAANDIITVLNLGKSEAVRSGQTVVLCKRASDSACDTDASTDWSNGWILFVDSVSNNQIDDGERIVRLQPATEESLDVAYKGNDNKAINFNPNGRTGATGHFCLRNTHDDNKSRAVVVNIAARFHIEEQPYDCN</sequence>
<dbReference type="InterPro" id="IPR045584">
    <property type="entry name" value="Pilin-like"/>
</dbReference>
<dbReference type="Pfam" id="PF12019">
    <property type="entry name" value="GspH"/>
    <property type="match status" value="1"/>
</dbReference>
<dbReference type="SUPFAM" id="SSF54523">
    <property type="entry name" value="Pili subunits"/>
    <property type="match status" value="1"/>
</dbReference>
<keyword evidence="5" id="KW-0997">Cell inner membrane</keyword>
<evidence type="ECO:0000256" key="9">
    <source>
        <dbReference type="ARBA" id="ARBA00025772"/>
    </source>
</evidence>
<dbReference type="EMBL" id="CP013099">
    <property type="protein sequence ID" value="ALP53042.1"/>
    <property type="molecule type" value="Genomic_DNA"/>
</dbReference>
<dbReference type="PROSITE" id="PS00409">
    <property type="entry name" value="PROKAR_NTER_METHYL"/>
    <property type="match status" value="1"/>
</dbReference>
<evidence type="ECO:0000256" key="11">
    <source>
        <dbReference type="SAM" id="Phobius"/>
    </source>
</evidence>
<dbReference type="InterPro" id="IPR022346">
    <property type="entry name" value="T2SS_GspH"/>
</dbReference>
<feature type="transmembrane region" description="Helical" evidence="11">
    <location>
        <begin position="21"/>
        <end position="44"/>
    </location>
</feature>
<keyword evidence="8 11" id="KW-0472">Membrane</keyword>
<accession>A0A0S2TD37</accession>
<comment type="similarity">
    <text evidence="9">Belongs to the GSP H family.</text>
</comment>
<dbReference type="Pfam" id="PF07963">
    <property type="entry name" value="N_methyl"/>
    <property type="match status" value="1"/>
</dbReference>
<dbReference type="Proteomes" id="UP000055136">
    <property type="component" value="Chromosome"/>
</dbReference>
<evidence type="ECO:0000256" key="1">
    <source>
        <dbReference type="ARBA" id="ARBA00004377"/>
    </source>
</evidence>
<keyword evidence="7 11" id="KW-1133">Transmembrane helix</keyword>
<gene>
    <name evidence="13" type="ORF">Tel_07665</name>
</gene>
<evidence type="ECO:0000259" key="12">
    <source>
        <dbReference type="Pfam" id="PF12019"/>
    </source>
</evidence>
<keyword evidence="4" id="KW-0488">Methylation</keyword>
<feature type="domain" description="General secretion pathway GspH" evidence="12">
    <location>
        <begin position="51"/>
        <end position="168"/>
    </location>
</feature>
<evidence type="ECO:0000256" key="7">
    <source>
        <dbReference type="ARBA" id="ARBA00022989"/>
    </source>
</evidence>